<dbReference type="PROSITE" id="PS00101">
    <property type="entry name" value="HEXAPEP_TRANSFERASES"/>
    <property type="match status" value="1"/>
</dbReference>
<dbReference type="InterPro" id="IPR001451">
    <property type="entry name" value="Hexapep"/>
</dbReference>
<geneLocation type="plasmid" evidence="5 6">
    <name>unnamed02</name>
</geneLocation>
<evidence type="ECO:0000256" key="4">
    <source>
        <dbReference type="ARBA" id="ARBA00023315"/>
    </source>
</evidence>
<keyword evidence="3" id="KW-0677">Repeat</keyword>
<dbReference type="InterPro" id="IPR050179">
    <property type="entry name" value="Trans_hexapeptide_repeat"/>
</dbReference>
<evidence type="ECO:0000313" key="5">
    <source>
        <dbReference type="EMBL" id="WPZ23582.1"/>
    </source>
</evidence>
<accession>A0ABZ0V945</accession>
<comment type="similarity">
    <text evidence="1">Belongs to the transferase hexapeptide repeat family.</text>
</comment>
<dbReference type="SUPFAM" id="SSF51161">
    <property type="entry name" value="Trimeric LpxA-like enzymes"/>
    <property type="match status" value="1"/>
</dbReference>
<sequence>MKRSAADISHVILGAGGHARSLLGLLAACDLRLGGCIAPAAPEVGWPASCPWLGNDAALGRLDIARAALVNGLGSVGPTALRRQVFDTARKRGFTFPTLVHPSAIVAEHVALFEGAQVLAGAILQAGVTVEENVLLNTGCIVDHGCWIGAHTHLAPGVTLSGSVTIGSGVHVGTGAVILQGVRIGDLAIVGAGAVVTRDVTPGATVVGNPARSLARP</sequence>
<name>A0ABZ0V945_9RHOB</name>
<dbReference type="Gene3D" id="2.160.10.10">
    <property type="entry name" value="Hexapeptide repeat proteins"/>
    <property type="match status" value="1"/>
</dbReference>
<dbReference type="Proteomes" id="UP001326567">
    <property type="component" value="Plasmid unnamed02"/>
</dbReference>
<dbReference type="CDD" id="cd03360">
    <property type="entry name" value="LbH_AT_putative"/>
    <property type="match status" value="1"/>
</dbReference>
<dbReference type="EMBL" id="CP139727">
    <property type="protein sequence ID" value="WPZ23582.1"/>
    <property type="molecule type" value="Genomic_DNA"/>
</dbReference>
<dbReference type="Pfam" id="PF00132">
    <property type="entry name" value="Hexapep"/>
    <property type="match status" value="2"/>
</dbReference>
<protein>
    <submittedName>
        <fullName evidence="5">Acetyltransferase</fullName>
    </submittedName>
</protein>
<dbReference type="RefSeq" id="WP_322329948.1">
    <property type="nucleotide sequence ID" value="NZ_CP139727.1"/>
</dbReference>
<keyword evidence="2" id="KW-0808">Transferase</keyword>
<keyword evidence="5" id="KW-0614">Plasmid</keyword>
<keyword evidence="6" id="KW-1185">Reference proteome</keyword>
<keyword evidence="4" id="KW-0012">Acyltransferase</keyword>
<dbReference type="InterPro" id="IPR018357">
    <property type="entry name" value="Hexapep_transf_CS"/>
</dbReference>
<proteinExistence type="inferred from homology"/>
<organism evidence="5 6">
    <name type="scientific">Sulfitobacter faviae</name>
    <dbReference type="NCBI Taxonomy" id="1775881"/>
    <lineage>
        <taxon>Bacteria</taxon>
        <taxon>Pseudomonadati</taxon>
        <taxon>Pseudomonadota</taxon>
        <taxon>Alphaproteobacteria</taxon>
        <taxon>Rhodobacterales</taxon>
        <taxon>Roseobacteraceae</taxon>
        <taxon>Sulfitobacter</taxon>
    </lineage>
</organism>
<dbReference type="InterPro" id="IPR020019">
    <property type="entry name" value="AcTrfase_PglD-like"/>
</dbReference>
<evidence type="ECO:0000256" key="1">
    <source>
        <dbReference type="ARBA" id="ARBA00007274"/>
    </source>
</evidence>
<reference evidence="5 6" key="1">
    <citation type="submission" date="2023-11" db="EMBL/GenBank/DDBJ databases">
        <title>From the Deep-Sea to the Surface: Bacterial Genomes Isolated from the Moytirra Hydrothermal Vent Plume.</title>
        <authorList>
            <person name="Major S.R."/>
        </authorList>
    </citation>
    <scope>NUCLEOTIDE SEQUENCE [LARGE SCALE GENOMIC DNA]</scope>
    <source>
        <strain evidence="5 6">OXR-9</strain>
        <plasmid evidence="5 6">unnamed02</plasmid>
    </source>
</reference>
<dbReference type="InterPro" id="IPR011004">
    <property type="entry name" value="Trimer_LpxA-like_sf"/>
</dbReference>
<gene>
    <name evidence="5" type="ORF">T7987_17915</name>
</gene>
<dbReference type="NCBIfam" id="TIGR03570">
    <property type="entry name" value="NeuD_NnaD"/>
    <property type="match status" value="1"/>
</dbReference>
<evidence type="ECO:0000256" key="2">
    <source>
        <dbReference type="ARBA" id="ARBA00022679"/>
    </source>
</evidence>
<evidence type="ECO:0000313" key="6">
    <source>
        <dbReference type="Proteomes" id="UP001326567"/>
    </source>
</evidence>
<evidence type="ECO:0000256" key="3">
    <source>
        <dbReference type="ARBA" id="ARBA00022737"/>
    </source>
</evidence>
<dbReference type="PANTHER" id="PTHR43300">
    <property type="entry name" value="ACETYLTRANSFERASE"/>
    <property type="match status" value="1"/>
</dbReference>
<dbReference type="Gene3D" id="3.40.50.20">
    <property type="match status" value="1"/>
</dbReference>
<dbReference type="PANTHER" id="PTHR43300:SF7">
    <property type="entry name" value="UDP-N-ACETYLBACILLOSAMINE N-ACETYLTRANSFERASE"/>
    <property type="match status" value="1"/>
</dbReference>